<name>A0AAV2YKA9_9STRA</name>
<comment type="caution">
    <text evidence="1">The sequence shown here is derived from an EMBL/GenBank/DDBJ whole genome shotgun (WGS) entry which is preliminary data.</text>
</comment>
<reference evidence="1" key="2">
    <citation type="journal article" date="2023" name="Microbiol Resour">
        <title>Decontamination and Annotation of the Draft Genome Sequence of the Oomycete Lagenidium giganteum ARSEF 373.</title>
        <authorList>
            <person name="Morgan W.R."/>
            <person name="Tartar A."/>
        </authorList>
    </citation>
    <scope>NUCLEOTIDE SEQUENCE</scope>
    <source>
        <strain evidence="1">ARSEF 373</strain>
    </source>
</reference>
<gene>
    <name evidence="1" type="ORF">N0F65_009654</name>
</gene>
<proteinExistence type="predicted"/>
<keyword evidence="2" id="KW-1185">Reference proteome</keyword>
<dbReference type="AlphaFoldDB" id="A0AAV2YKA9"/>
<protein>
    <submittedName>
        <fullName evidence="1">Uncharacterized protein</fullName>
    </submittedName>
</protein>
<evidence type="ECO:0000313" key="2">
    <source>
        <dbReference type="Proteomes" id="UP001146120"/>
    </source>
</evidence>
<reference evidence="1" key="1">
    <citation type="submission" date="2022-11" db="EMBL/GenBank/DDBJ databases">
        <authorList>
            <person name="Morgan W.R."/>
            <person name="Tartar A."/>
        </authorList>
    </citation>
    <scope>NUCLEOTIDE SEQUENCE</scope>
    <source>
        <strain evidence="1">ARSEF 373</strain>
    </source>
</reference>
<accession>A0AAV2YKA9</accession>
<evidence type="ECO:0000313" key="1">
    <source>
        <dbReference type="EMBL" id="DAZ93728.1"/>
    </source>
</evidence>
<dbReference type="Proteomes" id="UP001146120">
    <property type="component" value="Unassembled WGS sequence"/>
</dbReference>
<organism evidence="1 2">
    <name type="scientific">Lagenidium giganteum</name>
    <dbReference type="NCBI Taxonomy" id="4803"/>
    <lineage>
        <taxon>Eukaryota</taxon>
        <taxon>Sar</taxon>
        <taxon>Stramenopiles</taxon>
        <taxon>Oomycota</taxon>
        <taxon>Peronosporomycetes</taxon>
        <taxon>Pythiales</taxon>
        <taxon>Pythiaceae</taxon>
    </lineage>
</organism>
<dbReference type="EMBL" id="DAKRPA010000296">
    <property type="protein sequence ID" value="DAZ93728.1"/>
    <property type="molecule type" value="Genomic_DNA"/>
</dbReference>
<sequence length="89" mass="9725">MPIFDPDSANAEHSLYDTFVNPLVLLTPLPIAARRTEIHLDGHSTTDGTAGIFSENVVGGFVLSIEMGNALIKDQQLFVRYTLTPSTKH</sequence>